<keyword evidence="1" id="KW-0732">Signal</keyword>
<dbReference type="EMBL" id="FNCN01000016">
    <property type="protein sequence ID" value="SDH47027.1"/>
    <property type="molecule type" value="Genomic_DNA"/>
</dbReference>
<keyword evidence="3" id="KW-1185">Reference proteome</keyword>
<gene>
    <name evidence="2" type="ORF">SAMN05421505_11682</name>
</gene>
<evidence type="ECO:0000313" key="3">
    <source>
        <dbReference type="Proteomes" id="UP000198923"/>
    </source>
</evidence>
<reference evidence="2 3" key="1">
    <citation type="submission" date="2016-10" db="EMBL/GenBank/DDBJ databases">
        <authorList>
            <person name="de Groot N.N."/>
        </authorList>
    </citation>
    <scope>NUCLEOTIDE SEQUENCE [LARGE SCALE GENOMIC DNA]</scope>
    <source>
        <strain evidence="2 3">CPCC 201354</strain>
    </source>
</reference>
<proteinExistence type="predicted"/>
<accession>A0A1G8CN69</accession>
<evidence type="ECO:0008006" key="4">
    <source>
        <dbReference type="Google" id="ProtNLM"/>
    </source>
</evidence>
<sequence length="77" mass="7723">MIRRILTGSAIVGLALFGPAAVATANADTIGSTCSSNNLIGIANCVNLGILGSPIQSVYGGHHHHLGGHLGGLHGLW</sequence>
<protein>
    <recommendedName>
        <fullName evidence="4">Small secreted domain</fullName>
    </recommendedName>
</protein>
<dbReference type="AlphaFoldDB" id="A0A1G8CN69"/>
<name>A0A1G8CN69_9ACTN</name>
<feature type="signal peptide" evidence="1">
    <location>
        <begin position="1"/>
        <end position="25"/>
    </location>
</feature>
<organism evidence="2 3">
    <name type="scientific">Sinosporangium album</name>
    <dbReference type="NCBI Taxonomy" id="504805"/>
    <lineage>
        <taxon>Bacteria</taxon>
        <taxon>Bacillati</taxon>
        <taxon>Actinomycetota</taxon>
        <taxon>Actinomycetes</taxon>
        <taxon>Streptosporangiales</taxon>
        <taxon>Streptosporangiaceae</taxon>
        <taxon>Sinosporangium</taxon>
    </lineage>
</organism>
<feature type="chain" id="PRO_5039097621" description="Small secreted domain" evidence="1">
    <location>
        <begin position="26"/>
        <end position="77"/>
    </location>
</feature>
<dbReference type="Proteomes" id="UP000198923">
    <property type="component" value="Unassembled WGS sequence"/>
</dbReference>
<dbReference type="RefSeq" id="WP_093171646.1">
    <property type="nucleotide sequence ID" value="NZ_FNCN01000016.1"/>
</dbReference>
<evidence type="ECO:0000256" key="1">
    <source>
        <dbReference type="SAM" id="SignalP"/>
    </source>
</evidence>
<evidence type="ECO:0000313" key="2">
    <source>
        <dbReference type="EMBL" id="SDH47027.1"/>
    </source>
</evidence>